<dbReference type="InterPro" id="IPR006171">
    <property type="entry name" value="TOPRIM_dom"/>
</dbReference>
<dbReference type="InterPro" id="IPR034154">
    <property type="entry name" value="TOPRIM_DnaG/twinkle"/>
</dbReference>
<feature type="region of interest" description="Disordered" evidence="1">
    <location>
        <begin position="1"/>
        <end position="21"/>
    </location>
</feature>
<dbReference type="CDD" id="cd01029">
    <property type="entry name" value="TOPRIM_primases"/>
    <property type="match status" value="1"/>
</dbReference>
<evidence type="ECO:0000259" key="2">
    <source>
        <dbReference type="SMART" id="SM00493"/>
    </source>
</evidence>
<proteinExistence type="predicted"/>
<evidence type="ECO:0000313" key="3">
    <source>
        <dbReference type="EMBL" id="MBB5142172.1"/>
    </source>
</evidence>
<dbReference type="InterPro" id="IPR013610">
    <property type="entry name" value="ArdC_N"/>
</dbReference>
<evidence type="ECO:0000256" key="1">
    <source>
        <dbReference type="SAM" id="MobiDB-lite"/>
    </source>
</evidence>
<dbReference type="InterPro" id="IPR041459">
    <property type="entry name" value="MPTase-PolyVal"/>
</dbReference>
<dbReference type="GO" id="GO:0003697">
    <property type="term" value="F:single-stranded DNA binding"/>
    <property type="evidence" value="ECO:0007669"/>
    <property type="project" value="InterPro"/>
</dbReference>
<dbReference type="Pfam" id="PF18818">
    <property type="entry name" value="MPTase-PolyVal"/>
    <property type="match status" value="1"/>
</dbReference>
<dbReference type="Pfam" id="PF13362">
    <property type="entry name" value="Toprim_3"/>
    <property type="match status" value="1"/>
</dbReference>
<sequence length="747" mass="84103">MSANTKTGTQKPQKPKRPPFHEEFASKIIERLQQGTAPWQVPWTPGKVSLVPHNPASGTVYRGMNRVHLALSGYDDPRWMTLKQANDNGYSILPGSKATPVVYFQFTEEKDKLDKEGKPVLNADGKPEKEKVELDKPIVRFAHVFNAEQVDGIPPLQLTDKAYEWEPIEKAENILAASGAIIKHDQSNRAFYRRMEDAIHLPPKENFDAPDKYYATALHELGHWTGEENRLNREFGPLGSETYAREELRAEIASWMLGQEIGIGHDPGQHAAYVQSWIQALKEDPYEVVRACRDAEKIKEYVFDLERKKELRQEGPEQVVQPEKSAQRGKSFEKREQIAAMGVPANPAPEKTFLAVPYREKERAKKFGAKWDKENKLWFAPEGTDLTPLARWVPEKTPEKALAPELFLSPKEEFANALEQAGLDLRGKAPIMDGQIHRVPLIGRNGGDLDGAYCGYLDERPAGWVHNFSAGEKTTWVATGHTLSKEEVEAQRIEIARKQEERQRFILERQQKTARDAHAEWIAHDWASADNPYLQAKGVQPFGVREKVDGTLLVPVMTVDKELRGLQTITQDGTKSFMYGMEKNGNFHMFVNPDKDLSKDLAHGEIILAEGYATGATLHMATEKPVAVAFDAGNLEPVAKKLREKFPNAAITICADNDHQHTRRTPEGTEPWNKGVELAQRAAQEIGGKVVAPVFTDEERAKGLTDFNDLHQSRGLDEVKRQVGLVLQKGVDRKKSHPQEMERGMSL</sequence>
<dbReference type="RefSeq" id="WP_183717437.1">
    <property type="nucleotide sequence ID" value="NZ_JACHGO010000001.1"/>
</dbReference>
<comment type="caution">
    <text evidence="3">The sequence shown here is derived from an EMBL/GenBank/DDBJ whole genome shotgun (WGS) entry which is preliminary data.</text>
</comment>
<reference evidence="3 4" key="1">
    <citation type="submission" date="2020-08" db="EMBL/GenBank/DDBJ databases">
        <title>Genomic Encyclopedia of Type Strains, Phase IV (KMG-IV): sequencing the most valuable type-strain genomes for metagenomic binning, comparative biology and taxonomic classification.</title>
        <authorList>
            <person name="Goeker M."/>
        </authorList>
    </citation>
    <scope>NUCLEOTIDE SEQUENCE [LARGE SCALE GENOMIC DNA]</scope>
    <source>
        <strain evidence="3 4">DSM 11275</strain>
    </source>
</reference>
<dbReference type="Pfam" id="PF08401">
    <property type="entry name" value="ArdcN"/>
    <property type="match status" value="1"/>
</dbReference>
<organism evidence="3 4">
    <name type="scientific">Desulfovibrio intestinalis</name>
    <dbReference type="NCBI Taxonomy" id="58621"/>
    <lineage>
        <taxon>Bacteria</taxon>
        <taxon>Pseudomonadati</taxon>
        <taxon>Thermodesulfobacteriota</taxon>
        <taxon>Desulfovibrionia</taxon>
        <taxon>Desulfovibrionales</taxon>
        <taxon>Desulfovibrionaceae</taxon>
        <taxon>Desulfovibrio</taxon>
    </lineage>
</organism>
<accession>A0A7W8FFW0</accession>
<name>A0A7W8FFW0_9BACT</name>
<evidence type="ECO:0000313" key="4">
    <source>
        <dbReference type="Proteomes" id="UP000539075"/>
    </source>
</evidence>
<dbReference type="Pfam" id="PF18974">
    <property type="entry name" value="DUF5710"/>
    <property type="match status" value="1"/>
</dbReference>
<dbReference type="SMART" id="SM00493">
    <property type="entry name" value="TOPRIM"/>
    <property type="match status" value="1"/>
</dbReference>
<dbReference type="Proteomes" id="UP000539075">
    <property type="component" value="Unassembled WGS sequence"/>
</dbReference>
<gene>
    <name evidence="3" type="ORF">HNQ38_000235</name>
</gene>
<feature type="compositionally biased region" description="Low complexity" evidence="1">
    <location>
        <begin position="1"/>
        <end position="12"/>
    </location>
</feature>
<feature type="domain" description="Toprim" evidence="2">
    <location>
        <begin position="604"/>
        <end position="691"/>
    </location>
</feature>
<keyword evidence="4" id="KW-1185">Reference proteome</keyword>
<dbReference type="AlphaFoldDB" id="A0A7W8FFW0"/>
<dbReference type="EMBL" id="JACHGO010000001">
    <property type="protein sequence ID" value="MBB5142172.1"/>
    <property type="molecule type" value="Genomic_DNA"/>
</dbReference>
<dbReference type="InterPro" id="IPR043764">
    <property type="entry name" value="DUF5710"/>
</dbReference>
<protein>
    <submittedName>
        <fullName evidence="3">Antirestriction protein ArdC/phage/plasmid primase-like uncharacterized protein</fullName>
    </submittedName>
</protein>